<evidence type="ECO:0000313" key="3">
    <source>
        <dbReference type="Proteomes" id="UP000249493"/>
    </source>
</evidence>
<organism evidence="2 3">
    <name type="scientific">Pseudomonas fluorescens</name>
    <dbReference type="NCBI Taxonomy" id="294"/>
    <lineage>
        <taxon>Bacteria</taxon>
        <taxon>Pseudomonadati</taxon>
        <taxon>Pseudomonadota</taxon>
        <taxon>Gammaproteobacteria</taxon>
        <taxon>Pseudomonadales</taxon>
        <taxon>Pseudomonadaceae</taxon>
        <taxon>Pseudomonas</taxon>
    </lineage>
</organism>
<protein>
    <submittedName>
        <fullName evidence="2">Uncharacterized protein</fullName>
    </submittedName>
</protein>
<comment type="caution">
    <text evidence="2">The sequence shown here is derived from an EMBL/GenBank/DDBJ whole genome shotgun (WGS) entry which is preliminary data.</text>
</comment>
<gene>
    <name evidence="2" type="ORF">DOZ80_04765</name>
</gene>
<feature type="chain" id="PRO_5016429631" evidence="1">
    <location>
        <begin position="20"/>
        <end position="86"/>
    </location>
</feature>
<dbReference type="AlphaFoldDB" id="A0A327NAK3"/>
<evidence type="ECO:0000256" key="1">
    <source>
        <dbReference type="SAM" id="SignalP"/>
    </source>
</evidence>
<accession>A0A327NAK3</accession>
<reference evidence="2 3" key="1">
    <citation type="submission" date="2018-06" db="EMBL/GenBank/DDBJ databases">
        <authorList>
            <person name="Zhirakovskaya E."/>
        </authorList>
    </citation>
    <scope>NUCLEOTIDE SEQUENCE [LARGE SCALE GENOMIC DNA]</scope>
    <source>
        <strain evidence="2 3">LY3</strain>
    </source>
</reference>
<feature type="signal peptide" evidence="1">
    <location>
        <begin position="1"/>
        <end position="19"/>
    </location>
</feature>
<keyword evidence="1" id="KW-0732">Signal</keyword>
<dbReference type="EMBL" id="QLIN01000002">
    <property type="protein sequence ID" value="RAI71166.1"/>
    <property type="molecule type" value="Genomic_DNA"/>
</dbReference>
<name>A0A327NAK3_PSEFL</name>
<proteinExistence type="predicted"/>
<evidence type="ECO:0000313" key="2">
    <source>
        <dbReference type="EMBL" id="RAI71166.1"/>
    </source>
</evidence>
<sequence length="86" mass="9611">MSRPVPLLFALCCPLFFFALGDHQLQGSTEARVAGNAMEMHLDNDSNTLPELTDGSPRQQKTRSPFGLRVLLFNANSIHWLGLSRR</sequence>
<dbReference type="Proteomes" id="UP000249493">
    <property type="component" value="Unassembled WGS sequence"/>
</dbReference>